<dbReference type="Pfam" id="PF07252">
    <property type="entry name" value="DUF1433"/>
    <property type="match status" value="1"/>
</dbReference>
<dbReference type="HOGENOM" id="CLU_139196_2_0_9"/>
<evidence type="ECO:0000256" key="1">
    <source>
        <dbReference type="SAM" id="Phobius"/>
    </source>
</evidence>
<dbReference type="Gene3D" id="3.10.450.130">
    <property type="entry name" value="folded 79 residue fragment of lin0334 like domains"/>
    <property type="match status" value="1"/>
</dbReference>
<dbReference type="STRING" id="525367.HMPREF0556_10649"/>
<reference evidence="2" key="1">
    <citation type="submission" date="2010-06" db="EMBL/GenBank/DDBJ databases">
        <authorList>
            <person name="Muzny D."/>
            <person name="Qin X."/>
            <person name="Buhay C."/>
            <person name="Dugan-Rocha S."/>
            <person name="Ding Y."/>
            <person name="Chen G."/>
            <person name="Hawes A."/>
            <person name="Holder M."/>
            <person name="Jhangiani S."/>
            <person name="Johnson A."/>
            <person name="Khan Z."/>
            <person name="Li Z."/>
            <person name="Liu W."/>
            <person name="Liu X."/>
            <person name="Perez L."/>
            <person name="Shen H."/>
            <person name="Wang Q."/>
            <person name="Watt J."/>
            <person name="Xi L."/>
            <person name="Xin Y."/>
            <person name="Zhou J."/>
            <person name="Deng J."/>
            <person name="Jiang H."/>
            <person name="Liu Y."/>
            <person name="Qu J."/>
            <person name="Song X.-Z."/>
            <person name="Zhang L."/>
            <person name="Villasana D."/>
            <person name="Johnson A."/>
            <person name="Liu J."/>
            <person name="Liyanage D."/>
            <person name="Lorensuhewa L."/>
            <person name="Robinson T."/>
            <person name="Song A."/>
            <person name="Song B.-B."/>
            <person name="Dinh H."/>
            <person name="Thornton R."/>
            <person name="Coyle M."/>
            <person name="Francisco L."/>
            <person name="Jackson L."/>
            <person name="Javaid M."/>
            <person name="Korchina V."/>
            <person name="Kovar C."/>
            <person name="Mata R."/>
            <person name="Mathew T."/>
            <person name="Ngo R."/>
            <person name="Nguyen L."/>
            <person name="Nguyen N."/>
            <person name="Okwuonu G."/>
            <person name="Ongeri F."/>
            <person name="Pham C."/>
            <person name="Simmons D."/>
            <person name="Wilczek-Boney K."/>
            <person name="Hale W."/>
            <person name="Jakkamsetti A."/>
            <person name="Pham P."/>
            <person name="Ruth R."/>
            <person name="San Lucas F."/>
            <person name="Warren J."/>
            <person name="Zhang J."/>
            <person name="Zhao Z."/>
            <person name="Zhou C."/>
            <person name="Zhu D."/>
            <person name="Lee S."/>
            <person name="Bess C."/>
            <person name="Blankenburg K."/>
            <person name="Forbes L."/>
            <person name="Fu Q."/>
            <person name="Gubbala S."/>
            <person name="Hirani K."/>
            <person name="Jayaseelan J.C."/>
            <person name="Lara F."/>
            <person name="Munidasa M."/>
            <person name="Palculict T."/>
            <person name="Patil S."/>
            <person name="Pu L.-L."/>
            <person name="Saada N."/>
            <person name="Tang L."/>
            <person name="Weissenberger G."/>
            <person name="Zhu Y."/>
            <person name="Hemphill L."/>
            <person name="Shang Y."/>
            <person name="Youmans B."/>
            <person name="Ayvaz T."/>
            <person name="Ross M."/>
            <person name="Santibanez J."/>
            <person name="Aqrawi P."/>
            <person name="Gross S."/>
            <person name="Joshi V."/>
            <person name="Fowler G."/>
            <person name="Nazareth L."/>
            <person name="Reid J."/>
            <person name="Worley K."/>
            <person name="Petrosino J."/>
            <person name="Highlander S."/>
            <person name="Gibbs R."/>
        </authorList>
    </citation>
    <scope>NUCLEOTIDE SEQUENCE [LARGE SCALE GENOMIC DNA]</scope>
    <source>
        <strain evidence="2">DSM 20601</strain>
    </source>
</reference>
<gene>
    <name evidence="2" type="ORF">HMPREF0556_10649</name>
</gene>
<evidence type="ECO:0000313" key="3">
    <source>
        <dbReference type="Proteomes" id="UP000010119"/>
    </source>
</evidence>
<dbReference type="eggNOG" id="ENOG50344CX">
    <property type="taxonomic scope" value="Bacteria"/>
</dbReference>
<keyword evidence="1" id="KW-0472">Membrane</keyword>
<sequence length="135" mass="15878">MKLKNNYRIIIPILATILIVILLGGWHMHKKEQEKEAILEKQKSRIELFYKYNYEGIKKITYTDIHTIPTGTYVIEGYVNDDPELKFDADVDPDTNFESSGATSDELDRLVKKEYRFKVKKVSKILEEQKEKQSH</sequence>
<name>D7UWN8_LISGR</name>
<keyword evidence="1" id="KW-0812">Transmembrane</keyword>
<dbReference type="AlphaFoldDB" id="D7UWN8"/>
<dbReference type="EMBL" id="ACCR02000003">
    <property type="protein sequence ID" value="EFI84096.1"/>
    <property type="molecule type" value="Genomic_DNA"/>
</dbReference>
<protein>
    <recommendedName>
        <fullName evidence="4">DUF1433 domain-containing protein</fullName>
    </recommendedName>
</protein>
<keyword evidence="3" id="KW-1185">Reference proteome</keyword>
<keyword evidence="1" id="KW-1133">Transmembrane helix</keyword>
<proteinExistence type="predicted"/>
<evidence type="ECO:0008006" key="4">
    <source>
        <dbReference type="Google" id="ProtNLM"/>
    </source>
</evidence>
<evidence type="ECO:0000313" key="2">
    <source>
        <dbReference type="EMBL" id="EFI84096.1"/>
    </source>
</evidence>
<dbReference type="InterPro" id="IPR009881">
    <property type="entry name" value="DUF1433"/>
</dbReference>
<feature type="transmembrane region" description="Helical" evidence="1">
    <location>
        <begin position="6"/>
        <end position="26"/>
    </location>
</feature>
<organism evidence="2 3">
    <name type="scientific">Listeria grayi DSM 20601</name>
    <dbReference type="NCBI Taxonomy" id="525367"/>
    <lineage>
        <taxon>Bacteria</taxon>
        <taxon>Bacillati</taxon>
        <taxon>Bacillota</taxon>
        <taxon>Bacilli</taxon>
        <taxon>Bacillales</taxon>
        <taxon>Listeriaceae</taxon>
        <taxon>Listeria</taxon>
    </lineage>
</organism>
<accession>D7UWN8</accession>
<comment type="caution">
    <text evidence="2">The sequence shown here is derived from an EMBL/GenBank/DDBJ whole genome shotgun (WGS) entry which is preliminary data.</text>
</comment>
<dbReference type="Proteomes" id="UP000010119">
    <property type="component" value="Unassembled WGS sequence"/>
</dbReference>